<comment type="caution">
    <text evidence="2">The sequence shown here is derived from an EMBL/GenBank/DDBJ whole genome shotgun (WGS) entry which is preliminary data.</text>
</comment>
<dbReference type="EMBL" id="JAHRHJ020003813">
    <property type="protein sequence ID" value="KAH9289292.1"/>
    <property type="molecule type" value="Genomic_DNA"/>
</dbReference>
<dbReference type="AlphaFoldDB" id="A0AA38BU98"/>
<dbReference type="Proteomes" id="UP000824469">
    <property type="component" value="Unassembled WGS sequence"/>
</dbReference>
<protein>
    <submittedName>
        <fullName evidence="2">Uncharacterized protein</fullName>
    </submittedName>
</protein>
<organism evidence="2 3">
    <name type="scientific">Taxus chinensis</name>
    <name type="common">Chinese yew</name>
    <name type="synonym">Taxus wallichiana var. chinensis</name>
    <dbReference type="NCBI Taxonomy" id="29808"/>
    <lineage>
        <taxon>Eukaryota</taxon>
        <taxon>Viridiplantae</taxon>
        <taxon>Streptophyta</taxon>
        <taxon>Embryophyta</taxon>
        <taxon>Tracheophyta</taxon>
        <taxon>Spermatophyta</taxon>
        <taxon>Pinopsida</taxon>
        <taxon>Pinidae</taxon>
        <taxon>Conifers II</taxon>
        <taxon>Cupressales</taxon>
        <taxon>Taxaceae</taxon>
        <taxon>Taxus</taxon>
    </lineage>
</organism>
<feature type="region of interest" description="Disordered" evidence="1">
    <location>
        <begin position="1"/>
        <end position="32"/>
    </location>
</feature>
<evidence type="ECO:0000313" key="2">
    <source>
        <dbReference type="EMBL" id="KAH9289292.1"/>
    </source>
</evidence>
<evidence type="ECO:0000256" key="1">
    <source>
        <dbReference type="SAM" id="MobiDB-lite"/>
    </source>
</evidence>
<evidence type="ECO:0000313" key="3">
    <source>
        <dbReference type="Proteomes" id="UP000824469"/>
    </source>
</evidence>
<keyword evidence="3" id="KW-1185">Reference proteome</keyword>
<proteinExistence type="predicted"/>
<name>A0AA38BU98_TAXCH</name>
<reference evidence="2 3" key="1">
    <citation type="journal article" date="2021" name="Nat. Plants">
        <title>The Taxus genome provides insights into paclitaxel biosynthesis.</title>
        <authorList>
            <person name="Xiong X."/>
            <person name="Gou J."/>
            <person name="Liao Q."/>
            <person name="Li Y."/>
            <person name="Zhou Q."/>
            <person name="Bi G."/>
            <person name="Li C."/>
            <person name="Du R."/>
            <person name="Wang X."/>
            <person name="Sun T."/>
            <person name="Guo L."/>
            <person name="Liang H."/>
            <person name="Lu P."/>
            <person name="Wu Y."/>
            <person name="Zhang Z."/>
            <person name="Ro D.K."/>
            <person name="Shang Y."/>
            <person name="Huang S."/>
            <person name="Yan J."/>
        </authorList>
    </citation>
    <scope>NUCLEOTIDE SEQUENCE [LARGE SCALE GENOMIC DNA]</scope>
    <source>
        <strain evidence="2">Ta-2019</strain>
    </source>
</reference>
<gene>
    <name evidence="2" type="ORF">KI387_033409</name>
</gene>
<sequence>VGGVGWTGGVSEREESVMGNEEVMDGSGGMGGKKVTNDGGSCLGFLGILAVHDEEA</sequence>
<accession>A0AA38BU98</accession>
<feature type="non-terminal residue" evidence="2">
    <location>
        <position position="56"/>
    </location>
</feature>
<feature type="non-terminal residue" evidence="2">
    <location>
        <position position="1"/>
    </location>
</feature>